<feature type="transmembrane region" description="Helical" evidence="3">
    <location>
        <begin position="53"/>
        <end position="74"/>
    </location>
</feature>
<evidence type="ECO:0000256" key="1">
    <source>
        <dbReference type="ARBA" id="ARBA00035112"/>
    </source>
</evidence>
<evidence type="ECO:0000313" key="4">
    <source>
        <dbReference type="EMBL" id="EPS34228.1"/>
    </source>
</evidence>
<protein>
    <submittedName>
        <fullName evidence="4">Uncharacterized protein</fullName>
    </submittedName>
</protein>
<evidence type="ECO:0000256" key="3">
    <source>
        <dbReference type="SAM" id="Phobius"/>
    </source>
</evidence>
<dbReference type="InterPro" id="IPR021765">
    <property type="entry name" value="UstYa-like"/>
</dbReference>
<dbReference type="GO" id="GO:0043386">
    <property type="term" value="P:mycotoxin biosynthetic process"/>
    <property type="evidence" value="ECO:0007669"/>
    <property type="project" value="InterPro"/>
</dbReference>
<dbReference type="Proteomes" id="UP000019376">
    <property type="component" value="Unassembled WGS sequence"/>
</dbReference>
<dbReference type="EMBL" id="KB644415">
    <property type="protein sequence ID" value="EPS34228.1"/>
    <property type="molecule type" value="Genomic_DNA"/>
</dbReference>
<dbReference type="PANTHER" id="PTHR33365">
    <property type="entry name" value="YALI0B05434P"/>
    <property type="match status" value="1"/>
</dbReference>
<keyword evidence="3" id="KW-1133">Transmembrane helix</keyword>
<organism evidence="4 5">
    <name type="scientific">Penicillium oxalicum (strain 114-2 / CGMCC 5302)</name>
    <name type="common">Penicillium decumbens</name>
    <dbReference type="NCBI Taxonomy" id="933388"/>
    <lineage>
        <taxon>Eukaryota</taxon>
        <taxon>Fungi</taxon>
        <taxon>Dikarya</taxon>
        <taxon>Ascomycota</taxon>
        <taxon>Pezizomycotina</taxon>
        <taxon>Eurotiomycetes</taxon>
        <taxon>Eurotiomycetidae</taxon>
        <taxon>Eurotiales</taxon>
        <taxon>Aspergillaceae</taxon>
        <taxon>Penicillium</taxon>
    </lineage>
</organism>
<name>S8B5U1_PENO1</name>
<accession>S8B5U1</accession>
<sequence>MAPTLEKYHLLKHDDDSSSSRRDSGGEELTGHEYLQRREEEGFRSWFSRKVTLITLAILFGASIFSNILMALALTRNYETHDHESHEHVPAQRITKHAGLADDHPVAWHASTPYSSESVEESDHAWVNMEIDYINVALTKEDAKAQGLPPSAPFPWDQDYSVYMITSMHSMHCLKSLHRSNLEYRKGVKQSYPTEHLIHCLDNVRQDIMCAADDTPRYIPVDASGTATTAVGQYRQCKDWEKMRQWSKANDACFSYNELIRHELLEDQPFPHALRFCSKDSKFLPAVQKYYNMSSDWVPTRPDPPYPEVGVKFDGYDQYT</sequence>
<keyword evidence="5" id="KW-1185">Reference proteome</keyword>
<keyword evidence="3" id="KW-0472">Membrane</keyword>
<dbReference type="HOGENOM" id="CLU_042941_1_1_1"/>
<dbReference type="Pfam" id="PF11807">
    <property type="entry name" value="UstYa"/>
    <property type="match status" value="1"/>
</dbReference>
<dbReference type="PhylomeDB" id="S8B5U1"/>
<proteinExistence type="inferred from homology"/>
<dbReference type="SMR" id="S8B5U1"/>
<dbReference type="OrthoDB" id="3687641at2759"/>
<dbReference type="eggNOG" id="ENOG502S6JS">
    <property type="taxonomic scope" value="Eukaryota"/>
</dbReference>
<gene>
    <name evidence="4" type="ORF">PDE_09192</name>
</gene>
<evidence type="ECO:0000313" key="5">
    <source>
        <dbReference type="Proteomes" id="UP000019376"/>
    </source>
</evidence>
<dbReference type="PANTHER" id="PTHR33365:SF6">
    <property type="entry name" value="OXIDASE USTYA"/>
    <property type="match status" value="1"/>
</dbReference>
<comment type="similarity">
    <text evidence="1">Belongs to the ustYa family.</text>
</comment>
<dbReference type="STRING" id="933388.S8B5U1"/>
<evidence type="ECO:0000256" key="2">
    <source>
        <dbReference type="SAM" id="MobiDB-lite"/>
    </source>
</evidence>
<dbReference type="AlphaFoldDB" id="S8B5U1"/>
<feature type="region of interest" description="Disordered" evidence="2">
    <location>
        <begin position="12"/>
        <end position="33"/>
    </location>
</feature>
<reference evidence="4 5" key="1">
    <citation type="journal article" date="2013" name="PLoS ONE">
        <title>Genomic and secretomic analyses reveal unique features of the lignocellulolytic enzyme system of Penicillium decumbens.</title>
        <authorList>
            <person name="Liu G."/>
            <person name="Zhang L."/>
            <person name="Wei X."/>
            <person name="Zou G."/>
            <person name="Qin Y."/>
            <person name="Ma L."/>
            <person name="Li J."/>
            <person name="Zheng H."/>
            <person name="Wang S."/>
            <person name="Wang C."/>
            <person name="Xun L."/>
            <person name="Zhao G.-P."/>
            <person name="Zhou Z."/>
            <person name="Qu Y."/>
        </authorList>
    </citation>
    <scope>NUCLEOTIDE SEQUENCE [LARGE SCALE GENOMIC DNA]</scope>
    <source>
        <strain evidence="5">114-2 / CGMCC 5302</strain>
    </source>
</reference>
<keyword evidence="3" id="KW-0812">Transmembrane</keyword>